<dbReference type="InterPro" id="IPR016024">
    <property type="entry name" value="ARM-type_fold"/>
</dbReference>
<sequence>MTSTTPYSFRFADIEVLRYRVEGFDSLPLDTKLFLYHLSEAALAGRDIIFAQHHRFNLPIRHLLDALVINEKGSDHPEYPALCTYAYRVWFASGVHHHYGEDKFVPECSKAYFTDAVGRLSADTRGVFAEAGLSLEALIDFIFDPQADAVRRAHGDDETLIERSSVNFYGQGVTTREANDYYESIADKYHIAPGLNSHLIKDASGSIVEETASTTGMYAQALQEVVAHLRKAADKAPSDEARAVIDHLVRYYETGDLDDFYEFSIRWVGHNDPSGIDFINGFIETYTDPLGLKGSWEGIVQLVDSEGSRRTALIAEHASRFEARSPIDEVHKKGDIQGVSASAINVVMLAGDSYPASPLGINLPNDERIRADFGSKSVTLTNISQALDEASMGSGATEAFYLGEEVRHRLYEYGSIASVVHTDLHECLGHGSGRLEEGVSGDALGAYDSTIEEARADLNALYFIADPEMVALGILPSSEAYKAEYDRYMTNGLIVQLARLKEGEPLKQAHMQNRSLITRYILAHTDESVVSLREEDGHFYVVISDYERLRGAFGEMLRLIQRIKSTGDIDTARTLVEMYGTTVDGRLYHSASTRYKALGLAPFKGFLNPRMTLVRESGSDSIADVRLDYDETFEQQMLRYGREYSFLPLVSDSPKPHPDGRWKDTLNGLRVQFRRNMDGVVSESMRDKGVNYGINFGVTLPRLQTLAQTLPSDADLARRMWGKDVREMKLLAPLVFPPDVLDMDEALRMCHESPHIEVSEQLCLHLLMKVPFVEHLTLRLWQEGAPYTEQAAIIPYILMTRMLMQRGLGYQLRSELIRYASRDLTAPAGSLLMYMLNALRRLGESDDRGRVLLTDFLKTHAGNSSPVISALRAECEDEI</sequence>
<dbReference type="RefSeq" id="WP_078735789.1">
    <property type="nucleotide sequence ID" value="NZ_FUWL01000010.1"/>
</dbReference>
<dbReference type="InterPro" id="IPR039461">
    <property type="entry name" value="Peptidase_M49"/>
</dbReference>
<dbReference type="PANTHER" id="PTHR23422">
    <property type="entry name" value="DIPEPTIDYL PEPTIDASE III-RELATED"/>
    <property type="match status" value="1"/>
</dbReference>
<dbReference type="Gene3D" id="3.30.540.30">
    <property type="match status" value="2"/>
</dbReference>
<protein>
    <submittedName>
        <fullName evidence="3">Dipeptidyl-peptidase-3</fullName>
    </submittedName>
</protein>
<dbReference type="GO" id="GO:0016787">
    <property type="term" value="F:hydrolase activity"/>
    <property type="evidence" value="ECO:0007669"/>
    <property type="project" value="UniProtKB-KW"/>
</dbReference>
<accession>A0A1T4M018</accession>
<keyword evidence="1" id="KW-0479">Metal-binding</keyword>
<evidence type="ECO:0000256" key="1">
    <source>
        <dbReference type="ARBA" id="ARBA00022723"/>
    </source>
</evidence>
<dbReference type="PANTHER" id="PTHR23422:SF11">
    <property type="entry name" value="DIPEPTIDYL PEPTIDASE 3"/>
    <property type="match status" value="1"/>
</dbReference>
<evidence type="ECO:0000256" key="2">
    <source>
        <dbReference type="ARBA" id="ARBA00022801"/>
    </source>
</evidence>
<reference evidence="3 4" key="1">
    <citation type="submission" date="2017-02" db="EMBL/GenBank/DDBJ databases">
        <authorList>
            <person name="Peterson S.W."/>
        </authorList>
    </citation>
    <scope>NUCLEOTIDE SEQUENCE [LARGE SCALE GENOMIC DNA]</scope>
    <source>
        <strain evidence="3 4">ATCC 700135</strain>
    </source>
</reference>
<organism evidence="3 4">
    <name type="scientific">Porphyromonas cangingivalis</name>
    <dbReference type="NCBI Taxonomy" id="36874"/>
    <lineage>
        <taxon>Bacteria</taxon>
        <taxon>Pseudomonadati</taxon>
        <taxon>Bacteroidota</taxon>
        <taxon>Bacteroidia</taxon>
        <taxon>Bacteroidales</taxon>
        <taxon>Porphyromonadaceae</taxon>
        <taxon>Porphyromonas</taxon>
    </lineage>
</organism>
<dbReference type="GO" id="GO:0046872">
    <property type="term" value="F:metal ion binding"/>
    <property type="evidence" value="ECO:0007669"/>
    <property type="project" value="UniProtKB-KW"/>
</dbReference>
<dbReference type="AlphaFoldDB" id="A0A1T4M018"/>
<dbReference type="Proteomes" id="UP000189956">
    <property type="component" value="Unassembled WGS sequence"/>
</dbReference>
<dbReference type="Pfam" id="PF03571">
    <property type="entry name" value="Peptidase_M49"/>
    <property type="match status" value="2"/>
</dbReference>
<dbReference type="SUPFAM" id="SSF48371">
    <property type="entry name" value="ARM repeat"/>
    <property type="match status" value="1"/>
</dbReference>
<dbReference type="EMBL" id="FUWL01000010">
    <property type="protein sequence ID" value="SJZ60350.1"/>
    <property type="molecule type" value="Genomic_DNA"/>
</dbReference>
<name>A0A1T4M018_PORCN</name>
<keyword evidence="2" id="KW-0378">Hydrolase</keyword>
<evidence type="ECO:0000313" key="3">
    <source>
        <dbReference type="EMBL" id="SJZ60350.1"/>
    </source>
</evidence>
<gene>
    <name evidence="3" type="ORF">SAMN02745205_01332</name>
</gene>
<proteinExistence type="predicted"/>
<evidence type="ECO:0000313" key="4">
    <source>
        <dbReference type="Proteomes" id="UP000189956"/>
    </source>
</evidence>